<gene>
    <name evidence="1 3" type="ORF">BDZ99DRAFT_513679</name>
</gene>
<organism evidence="1">
    <name type="scientific">Mytilinidion resinicola</name>
    <dbReference type="NCBI Taxonomy" id="574789"/>
    <lineage>
        <taxon>Eukaryota</taxon>
        <taxon>Fungi</taxon>
        <taxon>Dikarya</taxon>
        <taxon>Ascomycota</taxon>
        <taxon>Pezizomycotina</taxon>
        <taxon>Dothideomycetes</taxon>
        <taxon>Pleosporomycetidae</taxon>
        <taxon>Mytilinidiales</taxon>
        <taxon>Mytilinidiaceae</taxon>
        <taxon>Mytilinidion</taxon>
    </lineage>
</organism>
<proteinExistence type="predicted"/>
<dbReference type="RefSeq" id="XP_033584395.1">
    <property type="nucleotide sequence ID" value="XM_033724731.1"/>
</dbReference>
<evidence type="ECO:0000313" key="1">
    <source>
        <dbReference type="EMBL" id="KAF2817431.1"/>
    </source>
</evidence>
<dbReference type="Proteomes" id="UP000504636">
    <property type="component" value="Unplaced"/>
</dbReference>
<reference evidence="1 3" key="1">
    <citation type="journal article" date="2020" name="Stud. Mycol.">
        <title>101 Dothideomycetes genomes: a test case for predicting lifestyles and emergence of pathogens.</title>
        <authorList>
            <person name="Haridas S."/>
            <person name="Albert R."/>
            <person name="Binder M."/>
            <person name="Bloem J."/>
            <person name="Labutti K."/>
            <person name="Salamov A."/>
            <person name="Andreopoulos B."/>
            <person name="Baker S."/>
            <person name="Barry K."/>
            <person name="Bills G."/>
            <person name="Bluhm B."/>
            <person name="Cannon C."/>
            <person name="Castanera R."/>
            <person name="Culley D."/>
            <person name="Daum C."/>
            <person name="Ezra D."/>
            <person name="Gonzalez J."/>
            <person name="Henrissat B."/>
            <person name="Kuo A."/>
            <person name="Liang C."/>
            <person name="Lipzen A."/>
            <person name="Lutzoni F."/>
            <person name="Magnuson J."/>
            <person name="Mondo S."/>
            <person name="Nolan M."/>
            <person name="Ohm R."/>
            <person name="Pangilinan J."/>
            <person name="Park H.-J."/>
            <person name="Ramirez L."/>
            <person name="Alfaro M."/>
            <person name="Sun H."/>
            <person name="Tritt A."/>
            <person name="Yoshinaga Y."/>
            <person name="Zwiers L.-H."/>
            <person name="Turgeon B."/>
            <person name="Goodwin S."/>
            <person name="Spatafora J."/>
            <person name="Crous P."/>
            <person name="Grigoriev I."/>
        </authorList>
    </citation>
    <scope>NUCLEOTIDE SEQUENCE</scope>
    <source>
        <strain evidence="1 3">CBS 304.34</strain>
    </source>
</reference>
<dbReference type="EMBL" id="MU003692">
    <property type="protein sequence ID" value="KAF2817431.1"/>
    <property type="molecule type" value="Genomic_DNA"/>
</dbReference>
<reference evidence="3" key="2">
    <citation type="submission" date="2020-04" db="EMBL/GenBank/DDBJ databases">
        <authorList>
            <consortium name="NCBI Genome Project"/>
        </authorList>
    </citation>
    <scope>NUCLEOTIDE SEQUENCE</scope>
    <source>
        <strain evidence="3">CBS 304.34</strain>
    </source>
</reference>
<sequence>MLSNMRYLCCSVVRQPWRVEGHSECIVEGEEEDVIDCDQGRIWREHLELVSDLGERIGGLRAPLRANQNVVKRQGGRGCAISSPL</sequence>
<evidence type="ECO:0000313" key="3">
    <source>
        <dbReference type="RefSeq" id="XP_033584395.1"/>
    </source>
</evidence>
<evidence type="ECO:0000313" key="2">
    <source>
        <dbReference type="Proteomes" id="UP000504636"/>
    </source>
</evidence>
<reference evidence="3" key="3">
    <citation type="submission" date="2025-04" db="UniProtKB">
        <authorList>
            <consortium name="RefSeq"/>
        </authorList>
    </citation>
    <scope>IDENTIFICATION</scope>
    <source>
        <strain evidence="3">CBS 304.34</strain>
    </source>
</reference>
<accession>A0A6A6Z8H8</accession>
<name>A0A6A6Z8H8_9PEZI</name>
<keyword evidence="2" id="KW-1185">Reference proteome</keyword>
<dbReference type="AlphaFoldDB" id="A0A6A6Z8H8"/>
<protein>
    <submittedName>
        <fullName evidence="1 3">Uncharacterized protein</fullName>
    </submittedName>
</protein>
<dbReference type="GeneID" id="54465624"/>